<gene>
    <name evidence="6" type="primary">hdfR</name>
    <name evidence="6" type="ORF">MNKW57_04920</name>
</gene>
<organism evidence="6 7">
    <name type="scientific">Biformimicrobium ophioploci</name>
    <dbReference type="NCBI Taxonomy" id="3036711"/>
    <lineage>
        <taxon>Bacteria</taxon>
        <taxon>Pseudomonadati</taxon>
        <taxon>Pseudomonadota</taxon>
        <taxon>Gammaproteobacteria</taxon>
        <taxon>Cellvibrionales</taxon>
        <taxon>Microbulbiferaceae</taxon>
        <taxon>Biformimicrobium</taxon>
    </lineage>
</organism>
<dbReference type="EMBL" id="BSYJ01000001">
    <property type="protein sequence ID" value="GMG86171.1"/>
    <property type="molecule type" value="Genomic_DNA"/>
</dbReference>
<dbReference type="Gene3D" id="3.40.190.290">
    <property type="match status" value="1"/>
</dbReference>
<keyword evidence="7" id="KW-1185">Reference proteome</keyword>
<dbReference type="Proteomes" id="UP001224392">
    <property type="component" value="Unassembled WGS sequence"/>
</dbReference>
<dbReference type="SUPFAM" id="SSF53850">
    <property type="entry name" value="Periplasmic binding protein-like II"/>
    <property type="match status" value="1"/>
</dbReference>
<accession>A0ABQ6LVQ5</accession>
<evidence type="ECO:0000256" key="3">
    <source>
        <dbReference type="ARBA" id="ARBA00023125"/>
    </source>
</evidence>
<evidence type="ECO:0000313" key="7">
    <source>
        <dbReference type="Proteomes" id="UP001224392"/>
    </source>
</evidence>
<keyword evidence="4" id="KW-0804">Transcription</keyword>
<proteinExistence type="inferred from homology"/>
<reference evidence="6 7" key="1">
    <citation type="submission" date="2023-04" db="EMBL/GenBank/DDBJ databases">
        <title>Marinobulbifer ophiurae gen. nov., sp. Nov., isolate from tissue of brittle star Ophioplocus japonicus.</title>
        <authorList>
            <person name="Kawano K."/>
            <person name="Sawayama S."/>
            <person name="Nakagawa S."/>
        </authorList>
    </citation>
    <scope>NUCLEOTIDE SEQUENCE [LARGE SCALE GENOMIC DNA]</scope>
    <source>
        <strain evidence="6 7">NKW57</strain>
    </source>
</reference>
<comment type="caution">
    <text evidence="6">The sequence shown here is derived from an EMBL/GenBank/DDBJ whole genome shotgun (WGS) entry which is preliminary data.</text>
</comment>
<dbReference type="Gene3D" id="1.10.10.10">
    <property type="entry name" value="Winged helix-like DNA-binding domain superfamily/Winged helix DNA-binding domain"/>
    <property type="match status" value="1"/>
</dbReference>
<dbReference type="Pfam" id="PF03466">
    <property type="entry name" value="LysR_substrate"/>
    <property type="match status" value="1"/>
</dbReference>
<feature type="domain" description="HTH lysR-type" evidence="5">
    <location>
        <begin position="1"/>
        <end position="58"/>
    </location>
</feature>
<dbReference type="CDD" id="cd05466">
    <property type="entry name" value="PBP2_LTTR_substrate"/>
    <property type="match status" value="1"/>
</dbReference>
<comment type="similarity">
    <text evidence="1">Belongs to the LysR transcriptional regulatory family.</text>
</comment>
<evidence type="ECO:0000256" key="4">
    <source>
        <dbReference type="ARBA" id="ARBA00023163"/>
    </source>
</evidence>
<dbReference type="SUPFAM" id="SSF46785">
    <property type="entry name" value="Winged helix' DNA-binding domain"/>
    <property type="match status" value="1"/>
</dbReference>
<keyword evidence="2" id="KW-0805">Transcription regulation</keyword>
<dbReference type="PANTHER" id="PTHR30126:SF21">
    <property type="entry name" value="TRANSCRIPTIONAL REGULATOR-RELATED"/>
    <property type="match status" value="1"/>
</dbReference>
<dbReference type="Pfam" id="PF00126">
    <property type="entry name" value="HTH_1"/>
    <property type="match status" value="1"/>
</dbReference>
<dbReference type="InterPro" id="IPR000847">
    <property type="entry name" value="LysR_HTH_N"/>
</dbReference>
<name>A0ABQ6LVQ5_9GAMM</name>
<dbReference type="InterPro" id="IPR036390">
    <property type="entry name" value="WH_DNA-bd_sf"/>
</dbReference>
<protein>
    <submittedName>
        <fullName evidence="6">HTH-type transcriptional regulator HdfR</fullName>
    </submittedName>
</protein>
<evidence type="ECO:0000259" key="5">
    <source>
        <dbReference type="PROSITE" id="PS50931"/>
    </source>
</evidence>
<keyword evidence="3" id="KW-0238">DNA-binding</keyword>
<dbReference type="PANTHER" id="PTHR30126">
    <property type="entry name" value="HTH-TYPE TRANSCRIPTIONAL REGULATOR"/>
    <property type="match status" value="1"/>
</dbReference>
<evidence type="ECO:0000256" key="2">
    <source>
        <dbReference type="ARBA" id="ARBA00023015"/>
    </source>
</evidence>
<sequence>MDTELLRTFLEVARCRHFGRAAENLYLTQSAVSARVKQLEAKLDTELFYRHRNNIQLTPAGSRLMPHAEALLAGWQRAAQDIALGSSETVQLAIGASPNIWEVLLAERISDLFADAPGIAVRAEALGPDTLIRQLLERTLDIALMFDPPKVDELKHRVVSSVDMVLVGTSEGTTIDDLARLDWVEIDWGLRFGLELHKALPELPTPRLYSNSARVALNYLLANEGFAYLPAVVTEKAQEGGRLAPVAGAPVIQREIYASWLGGGAQTEAVQRLAQQLQSSLSAGSAQVL</sequence>
<evidence type="ECO:0000313" key="6">
    <source>
        <dbReference type="EMBL" id="GMG86171.1"/>
    </source>
</evidence>
<evidence type="ECO:0000256" key="1">
    <source>
        <dbReference type="ARBA" id="ARBA00009437"/>
    </source>
</evidence>
<dbReference type="PROSITE" id="PS50931">
    <property type="entry name" value="HTH_LYSR"/>
    <property type="match status" value="1"/>
</dbReference>
<dbReference type="InterPro" id="IPR036388">
    <property type="entry name" value="WH-like_DNA-bd_sf"/>
</dbReference>
<dbReference type="InterPro" id="IPR005119">
    <property type="entry name" value="LysR_subst-bd"/>
</dbReference>
<dbReference type="PRINTS" id="PR00039">
    <property type="entry name" value="HTHLYSR"/>
</dbReference>
<dbReference type="RefSeq" id="WP_285762677.1">
    <property type="nucleotide sequence ID" value="NZ_BSYJ01000001.1"/>
</dbReference>